<name>A0AA88KMM9_NAELO</name>
<dbReference type="GO" id="GO:0019843">
    <property type="term" value="F:rRNA binding"/>
    <property type="evidence" value="ECO:0007669"/>
    <property type="project" value="InterPro"/>
</dbReference>
<dbReference type="GO" id="GO:0000027">
    <property type="term" value="P:ribosomal large subunit assembly"/>
    <property type="evidence" value="ECO:0007669"/>
    <property type="project" value="TreeGrafter"/>
</dbReference>
<proteinExistence type="predicted"/>
<feature type="compositionally biased region" description="Basic and acidic residues" evidence="2">
    <location>
        <begin position="347"/>
        <end position="391"/>
    </location>
</feature>
<feature type="region of interest" description="Disordered" evidence="2">
    <location>
        <begin position="347"/>
        <end position="454"/>
    </location>
</feature>
<sequence>MRQLCSDLRKIMMPYTAKELNESGSTKIVDYVEFSKQAHVTHLITLTSSISMAALNICRLPNGPTLTFEIQNYCTMKNLRSFFHKELNHQISCDEASYFKDPAICILNNFTSTESHVQLMSLTFQNMFPPVDVKSFKLSHVKRVVLFNYDEEDETIEMRHYGIKKNSDVITPFRANTLKKSASKKLSEVRKKLDRAKEELQALYKKRKDMKQKLGKKADDKLLDKVNKVDDLSDPYVSLEADIALKEKTVLQYSEKETLYKKELDELTHVNQLSNPSSSASSSNVPTMNNFQAESIEVDDMFEANSRTKVKIRLEEVGPRLTLKLRKVVEGVFAGETIYHSVFEDKPEHVKEAERQEREEKKKLKEERRLQQEENVQRKKREKEEKVEKQKSAFLKKFQESLEQDPDLLNDENDLAPADVESDDEQDMEEQDDVPSEIAEGDEEEDEENFQDEE</sequence>
<accession>A0AA88KMM9</accession>
<keyword evidence="5" id="KW-1185">Reference proteome</keyword>
<dbReference type="InterPro" id="IPR007109">
    <property type="entry name" value="Brix"/>
</dbReference>
<keyword evidence="1" id="KW-0175">Coiled coil</keyword>
<reference evidence="4 5" key="1">
    <citation type="journal article" date="2018" name="BMC Genomics">
        <title>The genome of Naegleria lovaniensis, the basis for a comparative approach to unravel pathogenicity factors of the human pathogenic amoeba N. fowleri.</title>
        <authorList>
            <person name="Liechti N."/>
            <person name="Schurch N."/>
            <person name="Bruggmann R."/>
            <person name="Wittwer M."/>
        </authorList>
    </citation>
    <scope>NUCLEOTIDE SEQUENCE [LARGE SCALE GENOMIC DNA]</scope>
    <source>
        <strain evidence="4 5">ATCC 30569</strain>
    </source>
</reference>
<feature type="domain" description="Brix" evidence="3">
    <location>
        <begin position="1"/>
        <end position="334"/>
    </location>
</feature>
<dbReference type="GO" id="GO:0030687">
    <property type="term" value="C:preribosome, large subunit precursor"/>
    <property type="evidence" value="ECO:0007669"/>
    <property type="project" value="TreeGrafter"/>
</dbReference>
<dbReference type="RefSeq" id="XP_044551121.1">
    <property type="nucleotide sequence ID" value="XM_044691552.1"/>
</dbReference>
<dbReference type="SMART" id="SM00879">
    <property type="entry name" value="Brix"/>
    <property type="match status" value="1"/>
</dbReference>
<dbReference type="InterPro" id="IPR045112">
    <property type="entry name" value="PPAN-like"/>
</dbReference>
<evidence type="ECO:0000259" key="3">
    <source>
        <dbReference type="PROSITE" id="PS50833"/>
    </source>
</evidence>
<evidence type="ECO:0000313" key="4">
    <source>
        <dbReference type="EMBL" id="KAG2387129.1"/>
    </source>
</evidence>
<protein>
    <recommendedName>
        <fullName evidence="3">Brix domain-containing protein</fullName>
    </recommendedName>
</protein>
<comment type="caution">
    <text evidence="4">The sequence shown here is derived from an EMBL/GenBank/DDBJ whole genome shotgun (WGS) entry which is preliminary data.</text>
</comment>
<evidence type="ECO:0000256" key="1">
    <source>
        <dbReference type="SAM" id="Coils"/>
    </source>
</evidence>
<evidence type="ECO:0000256" key="2">
    <source>
        <dbReference type="SAM" id="MobiDB-lite"/>
    </source>
</evidence>
<dbReference type="PANTHER" id="PTHR12661">
    <property type="entry name" value="PETER PAN-RELATED"/>
    <property type="match status" value="1"/>
</dbReference>
<dbReference type="GeneID" id="68094620"/>
<dbReference type="EMBL" id="PYSW02000014">
    <property type="protein sequence ID" value="KAG2387129.1"/>
    <property type="molecule type" value="Genomic_DNA"/>
</dbReference>
<feature type="coiled-coil region" evidence="1">
    <location>
        <begin position="179"/>
        <end position="213"/>
    </location>
</feature>
<dbReference type="AlphaFoldDB" id="A0AA88KMM9"/>
<feature type="compositionally biased region" description="Acidic residues" evidence="2">
    <location>
        <begin position="402"/>
        <end position="454"/>
    </location>
</feature>
<dbReference type="PROSITE" id="PS50833">
    <property type="entry name" value="BRIX"/>
    <property type="match status" value="1"/>
</dbReference>
<evidence type="ECO:0000313" key="5">
    <source>
        <dbReference type="Proteomes" id="UP000816034"/>
    </source>
</evidence>
<dbReference type="PANTHER" id="PTHR12661:SF5">
    <property type="entry name" value="SUPPRESSOR OF SWI4 1 HOMOLOG"/>
    <property type="match status" value="1"/>
</dbReference>
<dbReference type="Proteomes" id="UP000816034">
    <property type="component" value="Unassembled WGS sequence"/>
</dbReference>
<organism evidence="4 5">
    <name type="scientific">Naegleria lovaniensis</name>
    <name type="common">Amoeba</name>
    <dbReference type="NCBI Taxonomy" id="51637"/>
    <lineage>
        <taxon>Eukaryota</taxon>
        <taxon>Discoba</taxon>
        <taxon>Heterolobosea</taxon>
        <taxon>Tetramitia</taxon>
        <taxon>Eutetramitia</taxon>
        <taxon>Vahlkampfiidae</taxon>
        <taxon>Naegleria</taxon>
    </lineage>
</organism>
<gene>
    <name evidence="4" type="ORF">C9374_002164</name>
</gene>
<dbReference type="Pfam" id="PF04427">
    <property type="entry name" value="Brix"/>
    <property type="match status" value="1"/>
</dbReference>
<dbReference type="GO" id="GO:0006364">
    <property type="term" value="P:rRNA processing"/>
    <property type="evidence" value="ECO:0007669"/>
    <property type="project" value="InterPro"/>
</dbReference>